<dbReference type="RefSeq" id="XP_016236035.1">
    <property type="nucleotide sequence ID" value="XM_016380208.1"/>
</dbReference>
<name>A0A0D2BWY7_9EURO</name>
<accession>A0A0D2BWY7</accession>
<dbReference type="PANTHER" id="PTHR31687">
    <property type="match status" value="1"/>
</dbReference>
<dbReference type="Proteomes" id="UP000053328">
    <property type="component" value="Unassembled WGS sequence"/>
</dbReference>
<dbReference type="PANTHER" id="PTHR31687:SF3">
    <property type="entry name" value="PROTEIN URG3"/>
    <property type="match status" value="1"/>
</dbReference>
<gene>
    <name evidence="1" type="ORF">PV08_05869</name>
</gene>
<dbReference type="HOGENOM" id="CLU_026445_1_0_1"/>
<proteinExistence type="predicted"/>
<protein>
    <recommendedName>
        <fullName evidence="3">Uracil catabolism protein 4</fullName>
    </recommendedName>
</protein>
<dbReference type="VEuPathDB" id="FungiDB:PV08_05869"/>
<dbReference type="AlphaFoldDB" id="A0A0D2BWY7"/>
<dbReference type="STRING" id="91928.A0A0D2BWY7"/>
<dbReference type="OrthoDB" id="2153176at2759"/>
<evidence type="ECO:0000313" key="1">
    <source>
        <dbReference type="EMBL" id="KIW15819.1"/>
    </source>
</evidence>
<dbReference type="GeneID" id="27332952"/>
<dbReference type="InterPro" id="IPR012469">
    <property type="entry name" value="DUF1688"/>
</dbReference>
<sequence>MANNTHSGIDYVLSLQAVRERANLVYDLALDDRLNHFHFDKERLTEASAFVAQVISRDYGPDRYHEIPPHGRWQHFNVGGRDRISALLEEMNLADKLEEARVLVDLFLVSVLLDAGAGDRWRFEEPGTGETYSRSEGIAVASLHMFRSGVFSSTRALNVDAHKIPGRGLLGLTARDIESHFQIGDSNPMIGVNARVEVLKAVGASLLNLTDVFGVDGRPGRLADYLLDSKTDGSVPLDYLKMWAVLQRLLLPAWPKSRPQLDGQPIGDAWPLAVLGSTADGSKQTNVSMTIQPFHKLTQWLAYSLSVPFSKLLDRRWQNMEFGTGLPEYRNGGLFVDLQVLRLKESTLCQGKTASGQELPLFDATSDMIVEWRAMTVALLDRLHGLINEHFKAQGVSLTMAQVLEAGTWKSGRELAKLRRPETSSSPILIEGDGTLF</sequence>
<organism evidence="1 2">
    <name type="scientific">Exophiala spinifera</name>
    <dbReference type="NCBI Taxonomy" id="91928"/>
    <lineage>
        <taxon>Eukaryota</taxon>
        <taxon>Fungi</taxon>
        <taxon>Dikarya</taxon>
        <taxon>Ascomycota</taxon>
        <taxon>Pezizomycotina</taxon>
        <taxon>Eurotiomycetes</taxon>
        <taxon>Chaetothyriomycetidae</taxon>
        <taxon>Chaetothyriales</taxon>
        <taxon>Herpotrichiellaceae</taxon>
        <taxon>Exophiala</taxon>
    </lineage>
</organism>
<dbReference type="EMBL" id="KN847495">
    <property type="protein sequence ID" value="KIW15819.1"/>
    <property type="molecule type" value="Genomic_DNA"/>
</dbReference>
<evidence type="ECO:0008006" key="3">
    <source>
        <dbReference type="Google" id="ProtNLM"/>
    </source>
</evidence>
<reference evidence="1 2" key="1">
    <citation type="submission" date="2015-01" db="EMBL/GenBank/DDBJ databases">
        <title>The Genome Sequence of Exophiala spinifera CBS89968.</title>
        <authorList>
            <consortium name="The Broad Institute Genomics Platform"/>
            <person name="Cuomo C."/>
            <person name="de Hoog S."/>
            <person name="Gorbushina A."/>
            <person name="Stielow B."/>
            <person name="Teixiera M."/>
            <person name="Abouelleil A."/>
            <person name="Chapman S.B."/>
            <person name="Priest M."/>
            <person name="Young S.K."/>
            <person name="Wortman J."/>
            <person name="Nusbaum C."/>
            <person name="Birren B."/>
        </authorList>
    </citation>
    <scope>NUCLEOTIDE SEQUENCE [LARGE SCALE GENOMIC DNA]</scope>
    <source>
        <strain evidence="1 2">CBS 89968</strain>
    </source>
</reference>
<keyword evidence="2" id="KW-1185">Reference proteome</keyword>
<dbReference type="Pfam" id="PF07958">
    <property type="entry name" value="DUF1688"/>
    <property type="match status" value="1"/>
</dbReference>
<evidence type="ECO:0000313" key="2">
    <source>
        <dbReference type="Proteomes" id="UP000053328"/>
    </source>
</evidence>